<reference evidence="2 3" key="1">
    <citation type="submission" date="2016-10" db="EMBL/GenBank/DDBJ databases">
        <authorList>
            <person name="de Groot N.N."/>
        </authorList>
    </citation>
    <scope>NUCLEOTIDE SEQUENCE [LARGE SCALE GENOMIC DNA]</scope>
    <source>
        <strain evidence="2 3">CGMCC 1.5070</strain>
    </source>
</reference>
<dbReference type="AlphaFoldDB" id="A0A1H8D5U5"/>
<evidence type="ECO:0000259" key="1">
    <source>
        <dbReference type="Pfam" id="PF11823"/>
    </source>
</evidence>
<dbReference type="Pfam" id="PF11823">
    <property type="entry name" value="Se_S_carrier"/>
    <property type="match status" value="1"/>
</dbReference>
<keyword evidence="3" id="KW-1185">Reference proteome</keyword>
<dbReference type="OrthoDB" id="3192849at2"/>
<name>A0A1H8D5U5_9FIRM</name>
<feature type="domain" description="Putative Se/S carrier protein-like" evidence="1">
    <location>
        <begin position="3"/>
        <end position="62"/>
    </location>
</feature>
<dbReference type="EMBL" id="FOCG01000002">
    <property type="protein sequence ID" value="SEN01988.1"/>
    <property type="molecule type" value="Genomic_DNA"/>
</dbReference>
<accession>A0A1H8D5U5</accession>
<dbReference type="STRING" id="474960.SAMN05216180_2502"/>
<dbReference type="InterPro" id="IPR021778">
    <property type="entry name" value="Se/S_carrier-like"/>
</dbReference>
<dbReference type="RefSeq" id="WP_092755660.1">
    <property type="nucleotide sequence ID" value="NZ_FOCG01000002.1"/>
</dbReference>
<evidence type="ECO:0000313" key="2">
    <source>
        <dbReference type="EMBL" id="SEN01988.1"/>
    </source>
</evidence>
<protein>
    <recommendedName>
        <fullName evidence="1">Putative Se/S carrier protein-like domain-containing protein</fullName>
    </recommendedName>
</protein>
<evidence type="ECO:0000313" key="3">
    <source>
        <dbReference type="Proteomes" id="UP000199158"/>
    </source>
</evidence>
<sequence>MMYYLLSFSSTHDGIATKMHLRNKFDFTILPTPREIHASCGISIRIHGEDIDSIIALLASLKLNSDRVQIYRIITENEKNVYEPIQKAPT</sequence>
<proteinExistence type="predicted"/>
<dbReference type="Proteomes" id="UP000199158">
    <property type="component" value="Unassembled WGS sequence"/>
</dbReference>
<organism evidence="2 3">
    <name type="scientific">Hydrogenoanaerobacterium saccharovorans</name>
    <dbReference type="NCBI Taxonomy" id="474960"/>
    <lineage>
        <taxon>Bacteria</taxon>
        <taxon>Bacillati</taxon>
        <taxon>Bacillota</taxon>
        <taxon>Clostridia</taxon>
        <taxon>Eubacteriales</taxon>
        <taxon>Oscillospiraceae</taxon>
        <taxon>Hydrogenoanaerobacterium</taxon>
    </lineage>
</organism>
<gene>
    <name evidence="2" type="ORF">SAMN05216180_2502</name>
</gene>